<protein>
    <recommendedName>
        <fullName evidence="3">PDZ domain-containing protein</fullName>
    </recommendedName>
</protein>
<dbReference type="Gene3D" id="2.30.42.10">
    <property type="match status" value="1"/>
</dbReference>
<evidence type="ECO:0000259" key="3">
    <source>
        <dbReference type="Pfam" id="PF13180"/>
    </source>
</evidence>
<feature type="region of interest" description="Disordered" evidence="2">
    <location>
        <begin position="138"/>
        <end position="202"/>
    </location>
</feature>
<reference evidence="4 5" key="1">
    <citation type="journal article" date="2019" name="Genome Biol. Evol.">
        <title>Nanopore Sequencing Significantly Improves Genome Assembly of the Protozoan Parasite Trypanosoma cruzi.</title>
        <authorList>
            <person name="Diaz-Viraque F."/>
            <person name="Pita S."/>
            <person name="Greif G."/>
            <person name="de Souza R.C.M."/>
            <person name="Iraola G."/>
            <person name="Robello C."/>
        </authorList>
    </citation>
    <scope>NUCLEOTIDE SEQUENCE [LARGE SCALE GENOMIC DNA]</scope>
    <source>
        <strain evidence="4 5">Berenice</strain>
    </source>
</reference>
<dbReference type="EMBL" id="JABDHM010000013">
    <property type="protein sequence ID" value="KAF5224273.1"/>
    <property type="molecule type" value="Genomic_DNA"/>
</dbReference>
<feature type="domain" description="PDZ" evidence="3">
    <location>
        <begin position="450"/>
        <end position="516"/>
    </location>
</feature>
<organism evidence="4 5">
    <name type="scientific">Trypanosoma cruzi</name>
    <dbReference type="NCBI Taxonomy" id="5693"/>
    <lineage>
        <taxon>Eukaryota</taxon>
        <taxon>Discoba</taxon>
        <taxon>Euglenozoa</taxon>
        <taxon>Kinetoplastea</taxon>
        <taxon>Metakinetoplastina</taxon>
        <taxon>Trypanosomatida</taxon>
        <taxon>Trypanosomatidae</taxon>
        <taxon>Trypanosoma</taxon>
        <taxon>Schizotrypanum</taxon>
    </lineage>
</organism>
<dbReference type="InterPro" id="IPR001478">
    <property type="entry name" value="PDZ"/>
</dbReference>
<gene>
    <name evidence="4" type="ORF">ECC02_002529</name>
</gene>
<keyword evidence="1" id="KW-0175">Coiled coil</keyword>
<dbReference type="AlphaFoldDB" id="A0A7J6YCM2"/>
<evidence type="ECO:0000313" key="5">
    <source>
        <dbReference type="Proteomes" id="UP000583944"/>
    </source>
</evidence>
<feature type="compositionally biased region" description="Low complexity" evidence="2">
    <location>
        <begin position="77"/>
        <end position="90"/>
    </location>
</feature>
<feature type="compositionally biased region" description="Polar residues" evidence="2">
    <location>
        <begin position="47"/>
        <end position="62"/>
    </location>
</feature>
<name>A0A7J6YCM2_TRYCR</name>
<comment type="caution">
    <text evidence="4">The sequence shown here is derived from an EMBL/GenBank/DDBJ whole genome shotgun (WGS) entry which is preliminary data.</text>
</comment>
<dbReference type="VEuPathDB" id="TriTrypDB:BCY84_20643"/>
<dbReference type="Pfam" id="PF13180">
    <property type="entry name" value="PDZ_2"/>
    <property type="match status" value="1"/>
</dbReference>
<dbReference type="SUPFAM" id="SSF50156">
    <property type="entry name" value="PDZ domain-like"/>
    <property type="match status" value="1"/>
</dbReference>
<feature type="compositionally biased region" description="Basic and acidic residues" evidence="2">
    <location>
        <begin position="146"/>
        <end position="159"/>
    </location>
</feature>
<sequence>MTDSLMEPNEFQKLVGVLMKEKYFYEQSAADNVLRQHRQCTERSRSASRTPNNCRSLSNASLGSRAAIRRSGSVKLGGRPPRIPSGRRTPNPAPEDSLRSESNDSRGFSDMSVQHGIPSNDAEKKKMEELTACVLGSAGPQLFSNDSHEGSESAMEKPEPSTPEDEEDRVDQGPLSAQPPIRRNFLQSPPADHDDNPPVTTCNEMEEKQQPLQFIPPLIACSRCTLLESKLQDMQEALSRLTEDVMRIAAGQAKNDGMLQSTDSASEVSGNLKELSGSTEEKFLTVIIALAKRVRRLEADLEASLEQVRVMESAAIERDMKLNRTKVDHNEIEEVVAKALSNTYMDDFNELTNFYRMWELNPKDVRQALESSSLSSCIDLLLRTPPFARVLRIMMDKDSEILNALHEQQRCSLEAERRAYYESKPLPNNQVDGSLTTVQKEIIPLHEQLLGIYLADEEGLEGVRVISVPAASQAVHAVSYGDVIVQVNHVTVHSVADVSYVLSRTRPSAPVALSILARNKPYLRIVEVQPTEIF</sequence>
<feature type="region of interest" description="Disordered" evidence="2">
    <location>
        <begin position="41"/>
        <end position="118"/>
    </location>
</feature>
<feature type="coiled-coil region" evidence="1">
    <location>
        <begin position="287"/>
        <end position="314"/>
    </location>
</feature>
<evidence type="ECO:0000256" key="2">
    <source>
        <dbReference type="SAM" id="MobiDB-lite"/>
    </source>
</evidence>
<dbReference type="VEuPathDB" id="TriTrypDB:ECC02_002529"/>
<dbReference type="Proteomes" id="UP000583944">
    <property type="component" value="Unassembled WGS sequence"/>
</dbReference>
<dbReference type="InterPro" id="IPR036034">
    <property type="entry name" value="PDZ_sf"/>
</dbReference>
<evidence type="ECO:0000313" key="4">
    <source>
        <dbReference type="EMBL" id="KAF5224273.1"/>
    </source>
</evidence>
<accession>A0A7J6YCM2</accession>
<proteinExistence type="predicted"/>
<evidence type="ECO:0000256" key="1">
    <source>
        <dbReference type="SAM" id="Coils"/>
    </source>
</evidence>